<dbReference type="RefSeq" id="WP_377249442.1">
    <property type="nucleotide sequence ID" value="NZ_JBHLUH010000012.1"/>
</dbReference>
<evidence type="ECO:0000313" key="2">
    <source>
        <dbReference type="Proteomes" id="UP001589867"/>
    </source>
</evidence>
<dbReference type="EMBL" id="JBHLUH010000012">
    <property type="protein sequence ID" value="MFC0528210.1"/>
    <property type="molecule type" value="Genomic_DNA"/>
</dbReference>
<comment type="caution">
    <text evidence="1">The sequence shown here is derived from an EMBL/GenBank/DDBJ whole genome shotgun (WGS) entry which is preliminary data.</text>
</comment>
<evidence type="ECO:0000313" key="1">
    <source>
        <dbReference type="EMBL" id="MFC0528210.1"/>
    </source>
</evidence>
<keyword evidence="2" id="KW-1185">Reference proteome</keyword>
<protein>
    <submittedName>
        <fullName evidence="1">Uncharacterized protein</fullName>
    </submittedName>
</protein>
<reference evidence="1 2" key="1">
    <citation type="submission" date="2024-09" db="EMBL/GenBank/DDBJ databases">
        <authorList>
            <person name="Sun Q."/>
            <person name="Mori K."/>
        </authorList>
    </citation>
    <scope>NUCLEOTIDE SEQUENCE [LARGE SCALE GENOMIC DNA]</scope>
    <source>
        <strain evidence="1 2">TBRC 3947</strain>
    </source>
</reference>
<proteinExistence type="predicted"/>
<dbReference type="Proteomes" id="UP001589867">
    <property type="component" value="Unassembled WGS sequence"/>
</dbReference>
<name>A0ABV6M0J2_9ACTN</name>
<sequence>MPAPLLQARIITTPDHAQALIAELTRHARQLLGDNTTYRTQTRHADRTGYVRVYLTATRKEAPTDDHHDG</sequence>
<organism evidence="1 2">
    <name type="scientific">Phytohabitans kaempferiae</name>
    <dbReference type="NCBI Taxonomy" id="1620943"/>
    <lineage>
        <taxon>Bacteria</taxon>
        <taxon>Bacillati</taxon>
        <taxon>Actinomycetota</taxon>
        <taxon>Actinomycetes</taxon>
        <taxon>Micromonosporales</taxon>
        <taxon>Micromonosporaceae</taxon>
    </lineage>
</organism>
<gene>
    <name evidence="1" type="ORF">ACFFIA_11105</name>
</gene>
<accession>A0ABV6M0J2</accession>